<organism evidence="1 2">
    <name type="scientific">Thelephora ganbajun</name>
    <name type="common">Ganba fungus</name>
    <dbReference type="NCBI Taxonomy" id="370292"/>
    <lineage>
        <taxon>Eukaryota</taxon>
        <taxon>Fungi</taxon>
        <taxon>Dikarya</taxon>
        <taxon>Basidiomycota</taxon>
        <taxon>Agaricomycotina</taxon>
        <taxon>Agaricomycetes</taxon>
        <taxon>Thelephorales</taxon>
        <taxon>Thelephoraceae</taxon>
        <taxon>Thelephora</taxon>
    </lineage>
</organism>
<dbReference type="Proteomes" id="UP000886501">
    <property type="component" value="Unassembled WGS sequence"/>
</dbReference>
<proteinExistence type="predicted"/>
<dbReference type="EMBL" id="MU117982">
    <property type="protein sequence ID" value="KAF9650661.1"/>
    <property type="molecule type" value="Genomic_DNA"/>
</dbReference>
<reference evidence="1" key="1">
    <citation type="submission" date="2019-10" db="EMBL/GenBank/DDBJ databases">
        <authorList>
            <consortium name="DOE Joint Genome Institute"/>
            <person name="Kuo A."/>
            <person name="Miyauchi S."/>
            <person name="Kiss E."/>
            <person name="Drula E."/>
            <person name="Kohler A."/>
            <person name="Sanchez-Garcia M."/>
            <person name="Andreopoulos B."/>
            <person name="Barry K.W."/>
            <person name="Bonito G."/>
            <person name="Buee M."/>
            <person name="Carver A."/>
            <person name="Chen C."/>
            <person name="Cichocki N."/>
            <person name="Clum A."/>
            <person name="Culley D."/>
            <person name="Crous P.W."/>
            <person name="Fauchery L."/>
            <person name="Girlanda M."/>
            <person name="Hayes R."/>
            <person name="Keri Z."/>
            <person name="Labutti K."/>
            <person name="Lipzen A."/>
            <person name="Lombard V."/>
            <person name="Magnuson J."/>
            <person name="Maillard F."/>
            <person name="Morin E."/>
            <person name="Murat C."/>
            <person name="Nolan M."/>
            <person name="Ohm R."/>
            <person name="Pangilinan J."/>
            <person name="Pereira M."/>
            <person name="Perotto S."/>
            <person name="Peter M."/>
            <person name="Riley R."/>
            <person name="Sitrit Y."/>
            <person name="Stielow B."/>
            <person name="Szollosi G."/>
            <person name="Zifcakova L."/>
            <person name="Stursova M."/>
            <person name="Spatafora J.W."/>
            <person name="Tedersoo L."/>
            <person name="Vaario L.-M."/>
            <person name="Yamada A."/>
            <person name="Yan M."/>
            <person name="Wang P."/>
            <person name="Xu J."/>
            <person name="Bruns T."/>
            <person name="Baldrian P."/>
            <person name="Vilgalys R."/>
            <person name="Henrissat B."/>
            <person name="Grigoriev I.V."/>
            <person name="Hibbett D."/>
            <person name="Nagy L.G."/>
            <person name="Martin F.M."/>
        </authorList>
    </citation>
    <scope>NUCLEOTIDE SEQUENCE</scope>
    <source>
        <strain evidence="1">P2</strain>
    </source>
</reference>
<keyword evidence="2" id="KW-1185">Reference proteome</keyword>
<evidence type="ECO:0000313" key="1">
    <source>
        <dbReference type="EMBL" id="KAF9650661.1"/>
    </source>
</evidence>
<evidence type="ECO:0000313" key="2">
    <source>
        <dbReference type="Proteomes" id="UP000886501"/>
    </source>
</evidence>
<name>A0ACB6ZLX1_THEGA</name>
<sequence length="829" mass="90004">MDPPHQEIVPDRLRLSPTNERQNSERRPSSRRALTRALELAREAVRLDSTNDDPYAAVVAYGKSVALLSEVMERVIRGEDSTESHRRRNGRRRSVVAQEEEVRRLRSIHDTYAERMNILSLIYSIPVDSHLTASANHASASARPSSPETSASEVSDYTSRPASSTEDLRGDSQQPSPQYATTNGSHEMEDGVEAIGTAMFGIDRSYSSGHTPQPSISSTISSTSTIAPSVVHPYGNTQPSDFGEMNGTFIRNRARTSTLPATRNSNYSPTVPHRARASSTLPPAAPPPTNSLPPAPNPEPPTIRTIPELPEPAVRQSISAFGHRRTGSGTKLGTLREEIERQEETVRKQFELEQEPLRRPRSKSVLSAQRQYNDSQPLPPLPTSENYTPATPRYSRHPEQQSGPSSPDSSNFITPRARGDSSASVRSDTSSVGSLTTTLIGNSPVMGTISQRRSKTSAPPSIMDSPTEAQVSASVPSMSRLNTSAVSNNTVQMLNLGRSRAASQPGRRPATSGGYPMSSTMQIQTASGPGMRKVSIPSKLGPNAQMNISINTVLNLAHTVTAASMLVPPPPIPPENLPSTPVSPLPPPPPTETLRQPYHMMNQLRQTMTSKTGGYVTRRLHVPCEVWSQGGAKLANIPEKIRVVEVLLSALEEIQNCSVDIFGAGNVSSGMVLGIGSIGKKEGEIWSSKLEEFSSVCDGVVANFGKKLAVGEGFVTKKSGGINSWGGKLTRRLDKLTAGKNLDSPAIYVQMLSRLFLQTQLLDEHTKAISSTPIAPAYAAFPPELRVSLEAKLRHASEFFARVVLTFVVRDLSMLLDKYLKKCEKWLAE</sequence>
<comment type="caution">
    <text evidence="1">The sequence shown here is derived from an EMBL/GenBank/DDBJ whole genome shotgun (WGS) entry which is preliminary data.</text>
</comment>
<reference evidence="1" key="2">
    <citation type="journal article" date="2020" name="Nat. Commun.">
        <title>Large-scale genome sequencing of mycorrhizal fungi provides insights into the early evolution of symbiotic traits.</title>
        <authorList>
            <person name="Miyauchi S."/>
            <person name="Kiss E."/>
            <person name="Kuo A."/>
            <person name="Drula E."/>
            <person name="Kohler A."/>
            <person name="Sanchez-Garcia M."/>
            <person name="Morin E."/>
            <person name="Andreopoulos B."/>
            <person name="Barry K.W."/>
            <person name="Bonito G."/>
            <person name="Buee M."/>
            <person name="Carver A."/>
            <person name="Chen C."/>
            <person name="Cichocki N."/>
            <person name="Clum A."/>
            <person name="Culley D."/>
            <person name="Crous P.W."/>
            <person name="Fauchery L."/>
            <person name="Girlanda M."/>
            <person name="Hayes R.D."/>
            <person name="Keri Z."/>
            <person name="LaButti K."/>
            <person name="Lipzen A."/>
            <person name="Lombard V."/>
            <person name="Magnuson J."/>
            <person name="Maillard F."/>
            <person name="Murat C."/>
            <person name="Nolan M."/>
            <person name="Ohm R.A."/>
            <person name="Pangilinan J."/>
            <person name="Pereira M.F."/>
            <person name="Perotto S."/>
            <person name="Peter M."/>
            <person name="Pfister S."/>
            <person name="Riley R."/>
            <person name="Sitrit Y."/>
            <person name="Stielow J.B."/>
            <person name="Szollosi G."/>
            <person name="Zifcakova L."/>
            <person name="Stursova M."/>
            <person name="Spatafora J.W."/>
            <person name="Tedersoo L."/>
            <person name="Vaario L.M."/>
            <person name="Yamada A."/>
            <person name="Yan M."/>
            <person name="Wang P."/>
            <person name="Xu J."/>
            <person name="Bruns T."/>
            <person name="Baldrian P."/>
            <person name="Vilgalys R."/>
            <person name="Dunand C."/>
            <person name="Henrissat B."/>
            <person name="Grigoriev I.V."/>
            <person name="Hibbett D."/>
            <person name="Nagy L.G."/>
            <person name="Martin F.M."/>
        </authorList>
    </citation>
    <scope>NUCLEOTIDE SEQUENCE</scope>
    <source>
        <strain evidence="1">P2</strain>
    </source>
</reference>
<accession>A0ACB6ZLX1</accession>
<gene>
    <name evidence="1" type="ORF">BDM02DRAFT_3092600</name>
</gene>
<protein>
    <submittedName>
        <fullName evidence="1">Uncharacterized protein</fullName>
    </submittedName>
</protein>